<dbReference type="InterPro" id="IPR036612">
    <property type="entry name" value="KH_dom_type_1_sf"/>
</dbReference>
<sequence>MHSDMRIVLAFTVPAVAALLGLLWVLNNKRRPKGGKSDPAVKDAKLSSKSKDISTVSEPVESSLLKKNTVSKAFKESPQESSEIVSHDATCYEGGKNSCLGMMNLQHVHNRHLDSQDILSSINVTVTPTNSIVKLTNSGTCLPLQIIELSETGCSSKNEVKLSESHELSGKSVEEPSFSVGSSFSFSEDVTGPLKSNTPAIAVEKTKSGDAEASALKQESSMESWNVAQSPSSVTDLMITNEVDVSEMNKGYPSDIAVDSDISLCHQQMEATSEVMCFGPLDLGEEKKEDVGEVDSVVQSFPTSPHLYNIESDFSENTCSVGHIAPSSIETPKQSIDALDSNASCDTNTNIETMENTQEKLGPSLLLTCKKCDTSLGIEDERTSISETFQDLSHGCTSKDVEKSDCGMGLCQTGVKELMATTNSSDPSVSRFSFMFRNTALSHDAEITQTDISNSQQDQASIEGTDCSRTCCDFTCTSTNDVVISGDDVSRTDTSTGHISVITTTESPATESIGNYFPMGENSCKREVNDTDTIVNANFSVYNEDVTVADHLLLSQKQFVSNKSSSPLESKEREEIVSATPPEDITAQITGHSEWQQDFLFSCTVDSLVSNESASATENNLGAGCKNDDFTLLETKVLPPDPFHFTENSSFTCLENIVSENDLPLSEIQASSSLKEAPEAMLNDIFGTQLHTSSSYVAEGSDSDCTTELPLNDELLHRRECANNGPVLSIFKEASSVPAKTVSSHIISLEPGDVNSSENNLDAFNQLSSLSREEPYSDDLLNIYQDRPFMDVETNLEETVLDTSKQLVADICETESKQTVTDVAEQADAYVCETKFEQTVADTGEQAVCDSCEAGLEQTVTDEQVVTDVCVAELEQDVRDIQRQIVTNVCEAKLVQIIADTPKQVVTDVCETKLEETVVDTYKQVAAAICEPDYQQTVTKIAEQDHANVCEIQLEQAIIDMNGQVTDVCETKSEQIETDATEQVVIDVCRNRLEENVLDTHEKLASATSETKLQQSTTGTHEQIVTLVCETALEQTKTDTCKQTVSDAHKACLGQTGIGEQVTDICETKLDQTVTDAYKQVVTGTKCEPIVTNTPEQVVASVCETNLEKTDQDTSKQLVADICETELKQTVTDVAEQAEAYVCETEFEQTVADTGEQAVCDSCEARLEQTVTDEQVATDVCVAALEQDVRDKQRQIVTNVCEAKLVQIIADTPKQVVTDVCETNFEDIVKDVAEQDNASVCATAFEQTEIDTCEQTVSDTHEACLEQTGTVEQVVTDICEMKLKFVSDSSEQTVPFVCKADLGCSLTDMPEQEVTDTFDNQEKQEATDICESYSEQTAINKTDEQSVVDKQDEQAAVDFCKSGLKQSVTYKQDENVVMGVPESKKPLLSKQNDHDVFSVYESNFLQSEKLNEKTGVGIAESRMSIMLREDEQTVKSCEIKQSATDISDGQTVLEPDTIQLALKNHQQDKGFQQSLTDTQDKWVVFAVSESVGQHHTTDEKDEHTALTIDMSFKFHEPNCPFPTSPDKMNSLINPLADGNSSSSVGVQESKQQTVTEIVSEHASVVDGPSSLQSLLTNSSWLSNDHSHPEGDDSQDQGNSSWLMVESEIKMDVEADLLSVKTRSKDNLSSGLSQHKMANNQRKSQKKKAAGARNPKPSDPHTEYKITGGISSPVSKRKKAKSSTKLEKSLKNSSESLKSNVYSSSSSPGSDLKDRVHKASLMLENSLQPFSGFDRNNQHLEKDDSENESQSPKDSMQTECSVQLCNGNKQTDHCFQEVQEELSEQDWIGVQISNGSEHMELTATNMASSSSLVAASLVTVEFNFPTDLCGRLIGRNGRNVQHIKEQSGASVIITSNPVSPDFQLCRVQGLHSCVHEALMMIKKKFPQVDVQPILAPNLNPLIMPDMIKLNLPDGVSVKLVVSNIVNAGHIFVQLPNHPTFASLDRLCHCMNSCYTKNQGVPPLPRPVETGVICAAESGGCWFRVEIIGVYPETDECDLAYVDYGGYDRVALSSLRQIRSDFMTLPFQAIECYMANITPLQDEEYFSENASSVLHELTAGKLLDGQVITREGSIPYIHLYQISTRGALLVNREMVNREVVRWIEIF</sequence>
<dbReference type="Pfam" id="PF00013">
    <property type="entry name" value="KH_1"/>
    <property type="match status" value="1"/>
</dbReference>
<organism evidence="5 6">
    <name type="scientific">Pomacea canaliculata</name>
    <name type="common">Golden apple snail</name>
    <dbReference type="NCBI Taxonomy" id="400727"/>
    <lineage>
        <taxon>Eukaryota</taxon>
        <taxon>Metazoa</taxon>
        <taxon>Spiralia</taxon>
        <taxon>Lophotrochozoa</taxon>
        <taxon>Mollusca</taxon>
        <taxon>Gastropoda</taxon>
        <taxon>Caenogastropoda</taxon>
        <taxon>Architaenioglossa</taxon>
        <taxon>Ampullarioidea</taxon>
        <taxon>Ampullariidae</taxon>
        <taxon>Pomacea</taxon>
    </lineage>
</organism>
<dbReference type="PANTHER" id="PTHR22948:SF65">
    <property type="entry name" value="A-KINASE ANCHORING PROTEIN 1"/>
    <property type="match status" value="1"/>
</dbReference>
<proteinExistence type="predicted"/>
<feature type="region of interest" description="Disordered" evidence="2">
    <location>
        <begin position="1518"/>
        <end position="1553"/>
    </location>
</feature>
<dbReference type="InterPro" id="IPR035437">
    <property type="entry name" value="SNase_OB-fold_sf"/>
</dbReference>
<dbReference type="SMART" id="SM00333">
    <property type="entry name" value="TUDOR"/>
    <property type="match status" value="1"/>
</dbReference>
<feature type="domain" description="Tudor" evidence="4">
    <location>
        <begin position="1965"/>
        <end position="2023"/>
    </location>
</feature>
<feature type="transmembrane region" description="Helical" evidence="3">
    <location>
        <begin position="7"/>
        <end position="26"/>
    </location>
</feature>
<reference evidence="5 6" key="1">
    <citation type="submission" date="2018-04" db="EMBL/GenBank/DDBJ databases">
        <title>The genome of golden apple snail Pomacea canaliculata provides insight into stress tolerance and invasive adaptation.</title>
        <authorList>
            <person name="Liu C."/>
            <person name="Liu B."/>
            <person name="Ren Y."/>
            <person name="Zhang Y."/>
            <person name="Wang H."/>
            <person name="Li S."/>
            <person name="Jiang F."/>
            <person name="Yin L."/>
            <person name="Zhang G."/>
            <person name="Qian W."/>
            <person name="Fan W."/>
        </authorList>
    </citation>
    <scope>NUCLEOTIDE SEQUENCE [LARGE SCALE GENOMIC DNA]</scope>
    <source>
        <strain evidence="5">SZHN2017</strain>
        <tissue evidence="5">Muscle</tissue>
    </source>
</reference>
<evidence type="ECO:0000313" key="5">
    <source>
        <dbReference type="EMBL" id="PVD32972.1"/>
    </source>
</evidence>
<dbReference type="InterPro" id="IPR004088">
    <property type="entry name" value="KH_dom_type_1"/>
</dbReference>
<dbReference type="CDD" id="cd20407">
    <property type="entry name" value="Tudor_AKAP1"/>
    <property type="match status" value="1"/>
</dbReference>
<feature type="region of interest" description="Disordered" evidence="2">
    <location>
        <begin position="32"/>
        <end position="53"/>
    </location>
</feature>
<feature type="compositionally biased region" description="Basic and acidic residues" evidence="2">
    <location>
        <begin position="35"/>
        <end position="52"/>
    </location>
</feature>
<evidence type="ECO:0000256" key="3">
    <source>
        <dbReference type="SAM" id="Phobius"/>
    </source>
</evidence>
<feature type="region of interest" description="Disordered" evidence="2">
    <location>
        <begin position="1624"/>
        <end position="1712"/>
    </location>
</feature>
<feature type="compositionally biased region" description="Low complexity" evidence="2">
    <location>
        <begin position="1690"/>
        <end position="1709"/>
    </location>
</feature>
<accession>A0A2T7PHS9</accession>
<dbReference type="InterPro" id="IPR047368">
    <property type="entry name" value="KH-I_AKAP1"/>
</dbReference>
<dbReference type="Gene3D" id="3.30.1370.10">
    <property type="entry name" value="K Homology domain, type 1"/>
    <property type="match status" value="1"/>
</dbReference>
<dbReference type="InterPro" id="IPR050621">
    <property type="entry name" value="Tudor_domain_containing"/>
</dbReference>
<dbReference type="PROSITE" id="PS50084">
    <property type="entry name" value="KH_TYPE_1"/>
    <property type="match status" value="1"/>
</dbReference>
<evidence type="ECO:0000256" key="2">
    <source>
        <dbReference type="SAM" id="MobiDB-lite"/>
    </source>
</evidence>
<dbReference type="SMART" id="SM00322">
    <property type="entry name" value="KH"/>
    <property type="match status" value="1"/>
</dbReference>
<keyword evidence="3" id="KW-0472">Membrane</keyword>
<feature type="compositionally biased region" description="Polar residues" evidence="2">
    <location>
        <begin position="1747"/>
        <end position="1757"/>
    </location>
</feature>
<dbReference type="Gene3D" id="2.30.30.140">
    <property type="match status" value="1"/>
</dbReference>
<dbReference type="Pfam" id="PF00567">
    <property type="entry name" value="TUDOR"/>
    <property type="match status" value="1"/>
</dbReference>
<dbReference type="Proteomes" id="UP000245119">
    <property type="component" value="Linkage Group LG4"/>
</dbReference>
<feature type="compositionally biased region" description="Polar residues" evidence="2">
    <location>
        <begin position="1526"/>
        <end position="1553"/>
    </location>
</feature>
<dbReference type="InterPro" id="IPR002999">
    <property type="entry name" value="Tudor"/>
</dbReference>
<dbReference type="InterPro" id="IPR004087">
    <property type="entry name" value="KH_dom"/>
</dbReference>
<evidence type="ECO:0000259" key="4">
    <source>
        <dbReference type="PROSITE" id="PS50304"/>
    </source>
</evidence>
<dbReference type="PROSITE" id="PS50304">
    <property type="entry name" value="TUDOR"/>
    <property type="match status" value="1"/>
</dbReference>
<dbReference type="GO" id="GO:0003723">
    <property type="term" value="F:RNA binding"/>
    <property type="evidence" value="ECO:0007669"/>
    <property type="project" value="UniProtKB-UniRule"/>
</dbReference>
<keyword evidence="6" id="KW-1185">Reference proteome</keyword>
<name>A0A2T7PHS9_POMCA</name>
<keyword evidence="1" id="KW-0694">RNA-binding</keyword>
<dbReference type="PANTHER" id="PTHR22948">
    <property type="entry name" value="TUDOR DOMAIN CONTAINING PROTEIN"/>
    <property type="match status" value="1"/>
</dbReference>
<dbReference type="STRING" id="400727.A0A2T7PHS9"/>
<dbReference type="OrthoDB" id="10069557at2759"/>
<dbReference type="SUPFAM" id="SSF63748">
    <property type="entry name" value="Tudor/PWWP/MBT"/>
    <property type="match status" value="1"/>
</dbReference>
<dbReference type="InterPro" id="IPR047367">
    <property type="entry name" value="Tudor_AKAP1"/>
</dbReference>
<comment type="caution">
    <text evidence="5">The sequence shown here is derived from an EMBL/GenBank/DDBJ whole genome shotgun (WGS) entry which is preliminary data.</text>
</comment>
<dbReference type="EMBL" id="PZQS01000004">
    <property type="protein sequence ID" value="PVD32972.1"/>
    <property type="molecule type" value="Genomic_DNA"/>
</dbReference>
<keyword evidence="3" id="KW-0812">Transmembrane</keyword>
<dbReference type="Gene3D" id="2.40.50.90">
    <property type="match status" value="1"/>
</dbReference>
<feature type="region of interest" description="Disordered" evidence="2">
    <location>
        <begin position="563"/>
        <end position="582"/>
    </location>
</feature>
<dbReference type="GO" id="GO:0005739">
    <property type="term" value="C:mitochondrion"/>
    <property type="evidence" value="ECO:0007669"/>
    <property type="project" value="UniProtKB-ARBA"/>
</dbReference>
<feature type="compositionally biased region" description="Polar residues" evidence="2">
    <location>
        <begin position="1626"/>
        <end position="1641"/>
    </location>
</feature>
<keyword evidence="3" id="KW-1133">Transmembrane helix</keyword>
<evidence type="ECO:0000256" key="1">
    <source>
        <dbReference type="PROSITE-ProRule" id="PRU00117"/>
    </source>
</evidence>
<protein>
    <recommendedName>
        <fullName evidence="4">Tudor domain-containing protein</fullName>
    </recommendedName>
</protein>
<evidence type="ECO:0000313" key="6">
    <source>
        <dbReference type="Proteomes" id="UP000245119"/>
    </source>
</evidence>
<dbReference type="SUPFAM" id="SSF54791">
    <property type="entry name" value="Eukaryotic type KH-domain (KH-domain type I)"/>
    <property type="match status" value="1"/>
</dbReference>
<feature type="region of interest" description="Disordered" evidence="2">
    <location>
        <begin position="1726"/>
        <end position="1757"/>
    </location>
</feature>
<dbReference type="CDD" id="cd22395">
    <property type="entry name" value="KH-I_AKAP1"/>
    <property type="match status" value="1"/>
</dbReference>
<gene>
    <name evidence="5" type="ORF">C0Q70_08420</name>
</gene>